<feature type="transmembrane region" description="Helical" evidence="5">
    <location>
        <begin position="37"/>
        <end position="54"/>
    </location>
</feature>
<dbReference type="EMBL" id="JASAYQ010000001">
    <property type="protein sequence ID" value="MDP8172036.1"/>
    <property type="molecule type" value="Genomic_DNA"/>
</dbReference>
<keyword evidence="4 5" id="KW-0472">Membrane</keyword>
<evidence type="ECO:0000256" key="4">
    <source>
        <dbReference type="ARBA" id="ARBA00023136"/>
    </source>
</evidence>
<feature type="transmembrane region" description="Helical" evidence="5">
    <location>
        <begin position="147"/>
        <end position="167"/>
    </location>
</feature>
<sequence>MTHYAKGVLYIIMAYFSYSIMSVFVKLASSTLVASEILFARFIVGTVLIAPFIFKKKNQTLKINNIPFFVIRNVAGIGSMLLMFYAIREIPVSLSILLMNTAALFVPLIVLLLFKTKTKVSSLICVIVGFIGVAVIVQVNTNQDVSFFYLLLGIGSAILAAIVYCSLQELNKSNSPQNIVFYFHLTGSIVLPLFFFNYWTAPSLYELLLLFLVGLFGIIYQIFLTQSFKFATATEVTPFTFTGVIFSSLCDWFIWNDFPSLNFWIGAVIIIGSISYLAKLDSK</sequence>
<evidence type="ECO:0000313" key="9">
    <source>
        <dbReference type="EMBL" id="MDP8174979.1"/>
    </source>
</evidence>
<dbReference type="Pfam" id="PF00892">
    <property type="entry name" value="EamA"/>
    <property type="match status" value="2"/>
</dbReference>
<dbReference type="InterPro" id="IPR000620">
    <property type="entry name" value="EamA_dom"/>
</dbReference>
<feature type="transmembrane region" description="Helical" evidence="5">
    <location>
        <begin position="205"/>
        <end position="224"/>
    </location>
</feature>
<dbReference type="EMBL" id="JASAVS010000015">
    <property type="protein sequence ID" value="MDP8085721.1"/>
    <property type="molecule type" value="Genomic_DNA"/>
</dbReference>
<feature type="domain" description="EamA" evidence="6">
    <location>
        <begin position="149"/>
        <end position="275"/>
    </location>
</feature>
<dbReference type="Proteomes" id="UP001236239">
    <property type="component" value="Unassembled WGS sequence"/>
</dbReference>
<evidence type="ECO:0000313" key="7">
    <source>
        <dbReference type="EMBL" id="MDP8085721.1"/>
    </source>
</evidence>
<gene>
    <name evidence="7" type="ORF">QJT92_07300</name>
    <name evidence="8" type="ORF">QJU93_01480</name>
    <name evidence="9" type="ORF">QJU97_05870</name>
    <name evidence="10" type="ORF">SAMN05444853_11514</name>
</gene>
<feature type="transmembrane region" description="Helical" evidence="5">
    <location>
        <begin position="236"/>
        <end position="255"/>
    </location>
</feature>
<evidence type="ECO:0000313" key="12">
    <source>
        <dbReference type="Proteomes" id="UP001224812"/>
    </source>
</evidence>
<proteinExistence type="predicted"/>
<keyword evidence="2 5" id="KW-0812">Transmembrane</keyword>
<reference evidence="10" key="2">
    <citation type="submission" date="2016-10" db="EMBL/GenBank/DDBJ databases">
        <authorList>
            <person name="de Groot N.N."/>
        </authorList>
    </citation>
    <scope>NUCLEOTIDE SEQUENCE [LARGE SCALE GENOMIC DNA]</scope>
    <source>
        <strain evidence="10">DSM 24204</strain>
    </source>
</reference>
<feature type="transmembrane region" description="Helical" evidence="5">
    <location>
        <begin position="93"/>
        <end position="114"/>
    </location>
</feature>
<reference evidence="8" key="4">
    <citation type="journal article" date="2023" name="Front. Microbiol.">
        <title>Phylogeography and host specificity of Pasteurellaceae pathogenic to sea-farmed fish in the north-east Atlantic.</title>
        <authorList>
            <person name="Gulla S."/>
            <person name="Colquhoun D.J."/>
            <person name="Olsen A.B."/>
            <person name="Spilsberg B."/>
            <person name="Lagesen K."/>
            <person name="Aakesson C.P."/>
            <person name="Strom S."/>
            <person name="Manji F."/>
            <person name="Birkbeck T.H."/>
            <person name="Nilsen H.K."/>
        </authorList>
    </citation>
    <scope>NUCLEOTIDE SEQUENCE</scope>
    <source>
        <strain evidence="9">98B1</strain>
        <strain evidence="8">TW16_20</strain>
    </source>
</reference>
<dbReference type="GeneID" id="83543655"/>
<evidence type="ECO:0000313" key="11">
    <source>
        <dbReference type="Proteomes" id="UP000198883"/>
    </source>
</evidence>
<evidence type="ECO:0000313" key="10">
    <source>
        <dbReference type="EMBL" id="SEM38632.1"/>
    </source>
</evidence>
<dbReference type="EMBL" id="JASAYT010000016">
    <property type="protein sequence ID" value="MDP8174979.1"/>
    <property type="molecule type" value="Genomic_DNA"/>
</dbReference>
<dbReference type="EMBL" id="FOBN01000015">
    <property type="protein sequence ID" value="SEM38632.1"/>
    <property type="molecule type" value="Genomic_DNA"/>
</dbReference>
<evidence type="ECO:0000313" key="8">
    <source>
        <dbReference type="EMBL" id="MDP8172036.1"/>
    </source>
</evidence>
<dbReference type="PANTHER" id="PTHR22911">
    <property type="entry name" value="ACYL-MALONYL CONDENSING ENZYME-RELATED"/>
    <property type="match status" value="1"/>
</dbReference>
<evidence type="ECO:0000256" key="2">
    <source>
        <dbReference type="ARBA" id="ARBA00022692"/>
    </source>
</evidence>
<organism evidence="10 11">
    <name type="scientific">Phocoenobacter skyensis</name>
    <dbReference type="NCBI Taxonomy" id="97481"/>
    <lineage>
        <taxon>Bacteria</taxon>
        <taxon>Pseudomonadati</taxon>
        <taxon>Pseudomonadota</taxon>
        <taxon>Gammaproteobacteria</taxon>
        <taxon>Pasteurellales</taxon>
        <taxon>Pasteurellaceae</taxon>
        <taxon>Phocoenobacter</taxon>
    </lineage>
</organism>
<comment type="subcellular location">
    <subcellularLocation>
        <location evidence="1">Membrane</location>
        <topology evidence="1">Multi-pass membrane protein</topology>
    </subcellularLocation>
</comment>
<dbReference type="Proteomes" id="UP001224812">
    <property type="component" value="Unassembled WGS sequence"/>
</dbReference>
<keyword evidence="12" id="KW-1185">Reference proteome</keyword>
<evidence type="ECO:0000256" key="1">
    <source>
        <dbReference type="ARBA" id="ARBA00004141"/>
    </source>
</evidence>
<protein>
    <submittedName>
        <fullName evidence="7">DMT family transporter</fullName>
    </submittedName>
    <submittedName>
        <fullName evidence="10">EamA-like transporter family protein</fullName>
    </submittedName>
</protein>
<feature type="transmembrane region" description="Helical" evidence="5">
    <location>
        <begin position="66"/>
        <end position="87"/>
    </location>
</feature>
<dbReference type="STRING" id="97481.SAMN05444853_11514"/>
<feature type="transmembrane region" description="Helical" evidence="5">
    <location>
        <begin position="7"/>
        <end position="25"/>
    </location>
</feature>
<dbReference type="SUPFAM" id="SSF103481">
    <property type="entry name" value="Multidrug resistance efflux transporter EmrE"/>
    <property type="match status" value="2"/>
</dbReference>
<evidence type="ECO:0000256" key="3">
    <source>
        <dbReference type="ARBA" id="ARBA00022989"/>
    </source>
</evidence>
<feature type="transmembrane region" description="Helical" evidence="5">
    <location>
        <begin position="179"/>
        <end position="199"/>
    </location>
</feature>
<dbReference type="Proteomes" id="UP001231736">
    <property type="component" value="Unassembled WGS sequence"/>
</dbReference>
<keyword evidence="3 5" id="KW-1133">Transmembrane helix</keyword>
<feature type="transmembrane region" description="Helical" evidence="5">
    <location>
        <begin position="121"/>
        <end position="141"/>
    </location>
</feature>
<dbReference type="OrthoDB" id="554876at2"/>
<dbReference type="Proteomes" id="UP000198883">
    <property type="component" value="Unassembled WGS sequence"/>
</dbReference>
<evidence type="ECO:0000259" key="6">
    <source>
        <dbReference type="Pfam" id="PF00892"/>
    </source>
</evidence>
<dbReference type="GO" id="GO:0016020">
    <property type="term" value="C:membrane"/>
    <property type="evidence" value="ECO:0007669"/>
    <property type="project" value="UniProtKB-SubCell"/>
</dbReference>
<dbReference type="RefSeq" id="WP_090922126.1">
    <property type="nucleotide sequence ID" value="NZ_CP016180.1"/>
</dbReference>
<feature type="domain" description="EamA" evidence="6">
    <location>
        <begin position="6"/>
        <end position="137"/>
    </location>
</feature>
<dbReference type="PANTHER" id="PTHR22911:SF6">
    <property type="entry name" value="SOLUTE CARRIER FAMILY 35 MEMBER G1"/>
    <property type="match status" value="1"/>
</dbReference>
<evidence type="ECO:0000256" key="5">
    <source>
        <dbReference type="SAM" id="Phobius"/>
    </source>
</evidence>
<accession>A0A1H7XXG5</accession>
<reference evidence="11" key="1">
    <citation type="submission" date="2016-10" db="EMBL/GenBank/DDBJ databases">
        <authorList>
            <person name="Varghese N."/>
            <person name="Submissions S."/>
        </authorList>
    </citation>
    <scope>NUCLEOTIDE SEQUENCE [LARGE SCALE GENOMIC DNA]</scope>
    <source>
        <strain evidence="11">DSM 24204</strain>
    </source>
</reference>
<name>A0A1H7XXG5_9PAST</name>
<dbReference type="AlphaFoldDB" id="A0A1H7XXG5"/>
<dbReference type="InterPro" id="IPR037185">
    <property type="entry name" value="EmrE-like"/>
</dbReference>
<reference evidence="7 12" key="3">
    <citation type="journal article" date="2023" name="Front. Microbiol.">
        <title>Phylogeography and host specificity of Pasteurellaceae pathogenic to sea-farmed fish in the north-east Atlantic.</title>
        <authorList>
            <person name="Gulla S."/>
            <person name="Colquhoun D.J."/>
            <person name="Olsen A.B."/>
            <person name="Spilsberg B."/>
            <person name="Lagesen K."/>
            <person name="Aakesson C.P."/>
            <person name="Strom S."/>
            <person name="Manji F."/>
            <person name="Birkbeck T.H."/>
            <person name="Nilsen H.K."/>
        </authorList>
    </citation>
    <scope>NUCLEOTIDE SEQUENCE [LARGE SCALE GENOMIC DNA]</scope>
    <source>
        <strain evidence="7 12">VIO11850</strain>
    </source>
</reference>
<feature type="transmembrane region" description="Helical" evidence="5">
    <location>
        <begin position="261"/>
        <end position="278"/>
    </location>
</feature>